<gene>
    <name evidence="1" type="ORF">ACHE_30850A</name>
</gene>
<protein>
    <submittedName>
        <fullName evidence="1">Uncharacterized protein</fullName>
    </submittedName>
</protein>
<organism evidence="1 2">
    <name type="scientific">Aspergillus chevalieri</name>
    <name type="common">Eurotium chevalieri</name>
    <dbReference type="NCBI Taxonomy" id="182096"/>
    <lineage>
        <taxon>Eukaryota</taxon>
        <taxon>Fungi</taxon>
        <taxon>Dikarya</taxon>
        <taxon>Ascomycota</taxon>
        <taxon>Pezizomycotina</taxon>
        <taxon>Eurotiomycetes</taxon>
        <taxon>Eurotiomycetidae</taxon>
        <taxon>Eurotiales</taxon>
        <taxon>Aspergillaceae</taxon>
        <taxon>Aspergillus</taxon>
        <taxon>Aspergillus subgen. Aspergillus</taxon>
    </lineage>
</organism>
<proteinExistence type="predicted"/>
<keyword evidence="2" id="KW-1185">Reference proteome</keyword>
<evidence type="ECO:0000313" key="2">
    <source>
        <dbReference type="Proteomes" id="UP000637239"/>
    </source>
</evidence>
<sequence>MPDYINYRLLIRYDNYAAYETYDKDMQEILEAKYSELGATDIQRSYVSPSLPLLLINSFKAPEDVPLDELRDIKLGENITTDIQPMDEAGSIDIIDVEVYSTECYRNTGLLVH</sequence>
<reference evidence="1" key="2">
    <citation type="submission" date="2021-02" db="EMBL/GenBank/DDBJ databases">
        <title>Aspergillus chevalieri M1 genome sequence.</title>
        <authorList>
            <person name="Kadooka C."/>
            <person name="Mori K."/>
            <person name="Futagami T."/>
        </authorList>
    </citation>
    <scope>NUCLEOTIDE SEQUENCE</scope>
    <source>
        <strain evidence="1">M1</strain>
    </source>
</reference>
<dbReference type="RefSeq" id="XP_043135385.1">
    <property type="nucleotide sequence ID" value="XM_043277513.1"/>
</dbReference>
<dbReference type="GeneID" id="66981222"/>
<dbReference type="KEGG" id="ache:ACHE_30850A"/>
<dbReference type="EMBL" id="AP024418">
    <property type="protein sequence ID" value="BCR86863.1"/>
    <property type="molecule type" value="Genomic_DNA"/>
</dbReference>
<reference evidence="1" key="1">
    <citation type="submission" date="2021-01" db="EMBL/GenBank/DDBJ databases">
        <authorList>
            <consortium name="Aspergillus chevalieri M1 genome sequencing consortium"/>
            <person name="Kazuki M."/>
            <person name="Futagami T."/>
        </authorList>
    </citation>
    <scope>NUCLEOTIDE SEQUENCE</scope>
    <source>
        <strain evidence="1">M1</strain>
    </source>
</reference>
<accession>A0A7R7VLF1</accession>
<name>A0A7R7VLF1_ASPCH</name>
<dbReference type="Proteomes" id="UP000637239">
    <property type="component" value="Chromosome 3"/>
</dbReference>
<dbReference type="AlphaFoldDB" id="A0A7R7VLF1"/>
<evidence type="ECO:0000313" key="1">
    <source>
        <dbReference type="EMBL" id="BCR86863.1"/>
    </source>
</evidence>